<protein>
    <submittedName>
        <fullName evidence="1">Uncharacterized protein</fullName>
    </submittedName>
</protein>
<name>A0AAD7ESJ7_9AGAR</name>
<comment type="caution">
    <text evidence="1">The sequence shown here is derived from an EMBL/GenBank/DDBJ whole genome shotgun (WGS) entry which is preliminary data.</text>
</comment>
<sequence length="102" mass="11838">MLPWGLAKRGLSDLEPFHSLWRFLGTHWLSGSQMNDMLELLRHKINSDSELVKNTRITGIELLLKMEEEQQQQQTSKPEVRGQGQCKKIAAHRYLGAAWEEH</sequence>
<dbReference type="AlphaFoldDB" id="A0AAD7ESJ7"/>
<evidence type="ECO:0000313" key="1">
    <source>
        <dbReference type="EMBL" id="KAJ7348641.1"/>
    </source>
</evidence>
<accession>A0AAD7ESJ7</accession>
<evidence type="ECO:0000313" key="2">
    <source>
        <dbReference type="Proteomes" id="UP001218218"/>
    </source>
</evidence>
<proteinExistence type="predicted"/>
<keyword evidence="2" id="KW-1185">Reference proteome</keyword>
<reference evidence="1" key="1">
    <citation type="submission" date="2023-03" db="EMBL/GenBank/DDBJ databases">
        <title>Massive genome expansion in bonnet fungi (Mycena s.s.) driven by repeated elements and novel gene families across ecological guilds.</title>
        <authorList>
            <consortium name="Lawrence Berkeley National Laboratory"/>
            <person name="Harder C.B."/>
            <person name="Miyauchi S."/>
            <person name="Viragh M."/>
            <person name="Kuo A."/>
            <person name="Thoen E."/>
            <person name="Andreopoulos B."/>
            <person name="Lu D."/>
            <person name="Skrede I."/>
            <person name="Drula E."/>
            <person name="Henrissat B."/>
            <person name="Morin E."/>
            <person name="Kohler A."/>
            <person name="Barry K."/>
            <person name="LaButti K."/>
            <person name="Morin E."/>
            <person name="Salamov A."/>
            <person name="Lipzen A."/>
            <person name="Mereny Z."/>
            <person name="Hegedus B."/>
            <person name="Baldrian P."/>
            <person name="Stursova M."/>
            <person name="Weitz H."/>
            <person name="Taylor A."/>
            <person name="Grigoriev I.V."/>
            <person name="Nagy L.G."/>
            <person name="Martin F."/>
            <person name="Kauserud H."/>
        </authorList>
    </citation>
    <scope>NUCLEOTIDE SEQUENCE</scope>
    <source>
        <strain evidence="1">CBHHK002</strain>
    </source>
</reference>
<dbReference type="EMBL" id="JARIHO010000017">
    <property type="protein sequence ID" value="KAJ7348641.1"/>
    <property type="molecule type" value="Genomic_DNA"/>
</dbReference>
<organism evidence="1 2">
    <name type="scientific">Mycena albidolilacea</name>
    <dbReference type="NCBI Taxonomy" id="1033008"/>
    <lineage>
        <taxon>Eukaryota</taxon>
        <taxon>Fungi</taxon>
        <taxon>Dikarya</taxon>
        <taxon>Basidiomycota</taxon>
        <taxon>Agaricomycotina</taxon>
        <taxon>Agaricomycetes</taxon>
        <taxon>Agaricomycetidae</taxon>
        <taxon>Agaricales</taxon>
        <taxon>Marasmiineae</taxon>
        <taxon>Mycenaceae</taxon>
        <taxon>Mycena</taxon>
    </lineage>
</organism>
<gene>
    <name evidence="1" type="ORF">DFH08DRAFT_960023</name>
</gene>
<dbReference type="Proteomes" id="UP001218218">
    <property type="component" value="Unassembled WGS sequence"/>
</dbReference>